<gene>
    <name evidence="7" type="ORF">ACFOGI_09645</name>
</gene>
<keyword evidence="4 6" id="KW-1133">Transmembrane helix</keyword>
<organism evidence="7 8">
    <name type="scientific">Virgibacillus xinjiangensis</name>
    <dbReference type="NCBI Taxonomy" id="393090"/>
    <lineage>
        <taxon>Bacteria</taxon>
        <taxon>Bacillati</taxon>
        <taxon>Bacillota</taxon>
        <taxon>Bacilli</taxon>
        <taxon>Bacillales</taxon>
        <taxon>Bacillaceae</taxon>
        <taxon>Virgibacillus</taxon>
    </lineage>
</organism>
<evidence type="ECO:0000313" key="7">
    <source>
        <dbReference type="EMBL" id="MFC3040507.1"/>
    </source>
</evidence>
<reference evidence="8" key="1">
    <citation type="journal article" date="2019" name="Int. J. Syst. Evol. Microbiol.">
        <title>The Global Catalogue of Microorganisms (GCM) 10K type strain sequencing project: providing services to taxonomists for standard genome sequencing and annotation.</title>
        <authorList>
            <consortium name="The Broad Institute Genomics Platform"/>
            <consortium name="The Broad Institute Genome Sequencing Center for Infectious Disease"/>
            <person name="Wu L."/>
            <person name="Ma J."/>
        </authorList>
    </citation>
    <scope>NUCLEOTIDE SEQUENCE [LARGE SCALE GENOMIC DNA]</scope>
    <source>
        <strain evidence="8">KCTC 13128</strain>
    </source>
</reference>
<evidence type="ECO:0000256" key="3">
    <source>
        <dbReference type="ARBA" id="ARBA00022692"/>
    </source>
</evidence>
<accession>A0ABV7CVQ5</accession>
<feature type="transmembrane region" description="Helical" evidence="6">
    <location>
        <begin position="48"/>
        <end position="69"/>
    </location>
</feature>
<feature type="transmembrane region" description="Helical" evidence="6">
    <location>
        <begin position="173"/>
        <end position="193"/>
    </location>
</feature>
<keyword evidence="2" id="KW-1003">Cell membrane</keyword>
<comment type="caution">
    <text evidence="7">The sequence shown here is derived from an EMBL/GenBank/DDBJ whole genome shotgun (WGS) entry which is preliminary data.</text>
</comment>
<evidence type="ECO:0000256" key="6">
    <source>
        <dbReference type="SAM" id="Phobius"/>
    </source>
</evidence>
<dbReference type="InterPro" id="IPR051461">
    <property type="entry name" value="UPF0750_membrane"/>
</dbReference>
<feature type="transmembrane region" description="Helical" evidence="6">
    <location>
        <begin position="106"/>
        <end position="126"/>
    </location>
</feature>
<evidence type="ECO:0000256" key="5">
    <source>
        <dbReference type="ARBA" id="ARBA00023136"/>
    </source>
</evidence>
<name>A0ABV7CVQ5_9BACI</name>
<feature type="transmembrane region" description="Helical" evidence="6">
    <location>
        <begin position="76"/>
        <end position="94"/>
    </location>
</feature>
<dbReference type="Proteomes" id="UP001595279">
    <property type="component" value="Unassembled WGS sequence"/>
</dbReference>
<dbReference type="RefSeq" id="WP_390271808.1">
    <property type="nucleotide sequence ID" value="NZ_JBHRSA010000041.1"/>
</dbReference>
<feature type="transmembrane region" description="Helical" evidence="6">
    <location>
        <begin position="147"/>
        <end position="167"/>
    </location>
</feature>
<comment type="subcellular location">
    <subcellularLocation>
        <location evidence="1">Cell membrane</location>
        <topology evidence="1">Multi-pass membrane protein</topology>
    </subcellularLocation>
</comment>
<sequence>MFLLKKAGSIMFGSVLLSIGVNFFLTPFRLLDGGLIGVGLIIRYLTGMQTGLVIIGLSIPIFVLAWIYYREYFYNSLHGMLFSSFAIDLLSPFHQQVLHTFHIPPLLSSVLGGLFIGLGVGVMLRWKTSTGGTDLLAQFMAKAFQMNVGVLIFIMDVLIISAGGLLISPHTFLLSFITILFVGVFTSICTWDVKY</sequence>
<dbReference type="PANTHER" id="PTHR33545:SF5">
    <property type="entry name" value="UPF0750 MEMBRANE PROTEIN YITT"/>
    <property type="match status" value="1"/>
</dbReference>
<dbReference type="InterPro" id="IPR003740">
    <property type="entry name" value="YitT"/>
</dbReference>
<keyword evidence="3 6" id="KW-0812">Transmembrane</keyword>
<evidence type="ECO:0000313" key="8">
    <source>
        <dbReference type="Proteomes" id="UP001595279"/>
    </source>
</evidence>
<dbReference type="PANTHER" id="PTHR33545">
    <property type="entry name" value="UPF0750 MEMBRANE PROTEIN YITT-RELATED"/>
    <property type="match status" value="1"/>
</dbReference>
<evidence type="ECO:0000256" key="1">
    <source>
        <dbReference type="ARBA" id="ARBA00004651"/>
    </source>
</evidence>
<dbReference type="EMBL" id="JBHRSA010000041">
    <property type="protein sequence ID" value="MFC3040507.1"/>
    <property type="molecule type" value="Genomic_DNA"/>
</dbReference>
<keyword evidence="5 6" id="KW-0472">Membrane</keyword>
<feature type="transmembrane region" description="Helical" evidence="6">
    <location>
        <begin position="7"/>
        <end position="28"/>
    </location>
</feature>
<evidence type="ECO:0000256" key="4">
    <source>
        <dbReference type="ARBA" id="ARBA00022989"/>
    </source>
</evidence>
<keyword evidence="8" id="KW-1185">Reference proteome</keyword>
<dbReference type="Pfam" id="PF02588">
    <property type="entry name" value="YitT_membrane"/>
    <property type="match status" value="1"/>
</dbReference>
<proteinExistence type="predicted"/>
<protein>
    <submittedName>
        <fullName evidence="7">YitT family protein</fullName>
    </submittedName>
</protein>
<evidence type="ECO:0000256" key="2">
    <source>
        <dbReference type="ARBA" id="ARBA00022475"/>
    </source>
</evidence>